<feature type="signal peptide" evidence="1">
    <location>
        <begin position="1"/>
        <end position="28"/>
    </location>
</feature>
<accession>A0ABX0FUD3</accession>
<evidence type="ECO:0000259" key="2">
    <source>
        <dbReference type="Pfam" id="PF12697"/>
    </source>
</evidence>
<keyword evidence="1" id="KW-0732">Signal</keyword>
<keyword evidence="3" id="KW-0378">Hydrolase</keyword>
<dbReference type="PANTHER" id="PTHR43194">
    <property type="entry name" value="HYDROLASE ALPHA/BETA FOLD FAMILY"/>
    <property type="match status" value="1"/>
</dbReference>
<dbReference type="GO" id="GO:0016787">
    <property type="term" value="F:hydrolase activity"/>
    <property type="evidence" value="ECO:0007669"/>
    <property type="project" value="UniProtKB-KW"/>
</dbReference>
<organism evidence="3 4">
    <name type="scientific">Duganella aceris</name>
    <dbReference type="NCBI Taxonomy" id="2703883"/>
    <lineage>
        <taxon>Bacteria</taxon>
        <taxon>Pseudomonadati</taxon>
        <taxon>Pseudomonadota</taxon>
        <taxon>Betaproteobacteria</taxon>
        <taxon>Burkholderiales</taxon>
        <taxon>Oxalobacteraceae</taxon>
        <taxon>Telluria group</taxon>
        <taxon>Duganella</taxon>
    </lineage>
</organism>
<dbReference type="RefSeq" id="WP_166108112.1">
    <property type="nucleotide sequence ID" value="NZ_JAADJT010000016.1"/>
</dbReference>
<dbReference type="InterPro" id="IPR029058">
    <property type="entry name" value="AB_hydrolase_fold"/>
</dbReference>
<name>A0ABX0FUD3_9BURK</name>
<sequence>MQRSLINRIATLTAAVTLACAASTAAAAATGADAHPAFKIDVTGKGAPLILIPGLASSGEVWNGTVARYCGAGGKYQCHVLTLAGFAGQPAIDTPLLPAVEQQLSDYIAANKFDRPIVIGHSMGGFLGMKLAADHPDQVSRLVIVDSLPAMAATQMPSITGEQMKQMAAGMRTRILAQDAAAYKVTQQQTLHSMITKQEDIDRATGWGDRSDRATVANSMAEMMGDDMRQQISRIKAPTLVLGSWIAYKDYGAKPMFEQMFKSQYQQLAGVKIELADNARHFIMYDDAAWMYDRIDSFLN</sequence>
<dbReference type="Pfam" id="PF12697">
    <property type="entry name" value="Abhydrolase_6"/>
    <property type="match status" value="1"/>
</dbReference>
<dbReference type="PANTHER" id="PTHR43194:SF2">
    <property type="entry name" value="PEROXISOMAL MEMBRANE PROTEIN LPX1"/>
    <property type="match status" value="1"/>
</dbReference>
<protein>
    <submittedName>
        <fullName evidence="3">Alpha/beta hydrolase</fullName>
    </submittedName>
</protein>
<evidence type="ECO:0000313" key="3">
    <source>
        <dbReference type="EMBL" id="NGZ87990.1"/>
    </source>
</evidence>
<evidence type="ECO:0000313" key="4">
    <source>
        <dbReference type="Proteomes" id="UP000666369"/>
    </source>
</evidence>
<dbReference type="PRINTS" id="PR00111">
    <property type="entry name" value="ABHYDROLASE"/>
</dbReference>
<feature type="domain" description="AB hydrolase-1" evidence="2">
    <location>
        <begin position="49"/>
        <end position="292"/>
    </location>
</feature>
<dbReference type="EMBL" id="JAADJT010000016">
    <property type="protein sequence ID" value="NGZ87990.1"/>
    <property type="molecule type" value="Genomic_DNA"/>
</dbReference>
<keyword evidence="4" id="KW-1185">Reference proteome</keyword>
<evidence type="ECO:0000256" key="1">
    <source>
        <dbReference type="SAM" id="SignalP"/>
    </source>
</evidence>
<gene>
    <name evidence="3" type="ORF">GW587_27485</name>
</gene>
<feature type="chain" id="PRO_5045578407" evidence="1">
    <location>
        <begin position="29"/>
        <end position="300"/>
    </location>
</feature>
<dbReference type="Proteomes" id="UP000666369">
    <property type="component" value="Unassembled WGS sequence"/>
</dbReference>
<dbReference type="Gene3D" id="3.40.50.1820">
    <property type="entry name" value="alpha/beta hydrolase"/>
    <property type="match status" value="1"/>
</dbReference>
<reference evidence="4" key="1">
    <citation type="submission" date="2023-07" db="EMBL/GenBank/DDBJ databases">
        <title>Duganella aceri sp. nov., isolated from tree sap.</title>
        <authorList>
            <person name="Kim I.S."/>
        </authorList>
    </citation>
    <scope>NUCLEOTIDE SEQUENCE [LARGE SCALE GENOMIC DNA]</scope>
    <source>
        <strain evidence="4">SAP-35</strain>
    </source>
</reference>
<dbReference type="SUPFAM" id="SSF53474">
    <property type="entry name" value="alpha/beta-Hydrolases"/>
    <property type="match status" value="1"/>
</dbReference>
<dbReference type="InterPro" id="IPR000073">
    <property type="entry name" value="AB_hydrolase_1"/>
</dbReference>
<comment type="caution">
    <text evidence="3">The sequence shown here is derived from an EMBL/GenBank/DDBJ whole genome shotgun (WGS) entry which is preliminary data.</text>
</comment>
<dbReference type="InterPro" id="IPR050228">
    <property type="entry name" value="Carboxylesterase_BioH"/>
</dbReference>
<proteinExistence type="predicted"/>
<dbReference type="PROSITE" id="PS51257">
    <property type="entry name" value="PROKAR_LIPOPROTEIN"/>
    <property type="match status" value="1"/>
</dbReference>